<keyword evidence="2" id="KW-1185">Reference proteome</keyword>
<feature type="non-terminal residue" evidence="1">
    <location>
        <position position="1"/>
    </location>
</feature>
<accession>A0AAV5T660</accession>
<dbReference type="EMBL" id="BTSX01000003">
    <property type="protein sequence ID" value="GMS91061.1"/>
    <property type="molecule type" value="Genomic_DNA"/>
</dbReference>
<evidence type="ECO:0008006" key="3">
    <source>
        <dbReference type="Google" id="ProtNLM"/>
    </source>
</evidence>
<protein>
    <recommendedName>
        <fullName evidence="3">MATH domain-containing protein</fullName>
    </recommendedName>
</protein>
<dbReference type="AlphaFoldDB" id="A0AAV5T660"/>
<proteinExistence type="predicted"/>
<gene>
    <name evidence="1" type="ORF">PENTCL1PPCAC_13236</name>
</gene>
<name>A0AAV5T660_9BILA</name>
<comment type="caution">
    <text evidence="1">The sequence shown here is derived from an EMBL/GenBank/DDBJ whole genome shotgun (WGS) entry which is preliminary data.</text>
</comment>
<evidence type="ECO:0000313" key="2">
    <source>
        <dbReference type="Proteomes" id="UP001432027"/>
    </source>
</evidence>
<sequence length="129" mass="14893">LFEISETEKTFEFFNGSLDLAESDILQFSISPVDDFEWNVTIRTNIKFKIEVVIDHSVSFTIFSRRAEMNLFDGKDLKRYPVHDTVLSSGKKGLNVTFSLKLKSTKGQKLIARFNEGMFIFRDITQKKA</sequence>
<dbReference type="Proteomes" id="UP001432027">
    <property type="component" value="Unassembled WGS sequence"/>
</dbReference>
<evidence type="ECO:0000313" key="1">
    <source>
        <dbReference type="EMBL" id="GMS91061.1"/>
    </source>
</evidence>
<reference evidence="1" key="1">
    <citation type="submission" date="2023-10" db="EMBL/GenBank/DDBJ databases">
        <title>Genome assembly of Pristionchus species.</title>
        <authorList>
            <person name="Yoshida K."/>
            <person name="Sommer R.J."/>
        </authorList>
    </citation>
    <scope>NUCLEOTIDE SEQUENCE</scope>
    <source>
        <strain evidence="1">RS0144</strain>
    </source>
</reference>
<organism evidence="1 2">
    <name type="scientific">Pristionchus entomophagus</name>
    <dbReference type="NCBI Taxonomy" id="358040"/>
    <lineage>
        <taxon>Eukaryota</taxon>
        <taxon>Metazoa</taxon>
        <taxon>Ecdysozoa</taxon>
        <taxon>Nematoda</taxon>
        <taxon>Chromadorea</taxon>
        <taxon>Rhabditida</taxon>
        <taxon>Rhabditina</taxon>
        <taxon>Diplogasteromorpha</taxon>
        <taxon>Diplogasteroidea</taxon>
        <taxon>Neodiplogasteridae</taxon>
        <taxon>Pristionchus</taxon>
    </lineage>
</organism>
<feature type="non-terminal residue" evidence="1">
    <location>
        <position position="129"/>
    </location>
</feature>